<evidence type="ECO:0000313" key="4">
    <source>
        <dbReference type="Proteomes" id="UP000325957"/>
    </source>
</evidence>
<keyword evidence="2" id="KW-0812">Transmembrane</keyword>
<proteinExistence type="predicted"/>
<reference evidence="3 4" key="1">
    <citation type="submission" date="2019-05" db="EMBL/GenBank/DDBJ databases">
        <title>Kocuria coralli sp. nov., a novel actinobacterium isolated from coral reef seawater.</title>
        <authorList>
            <person name="Li J."/>
        </authorList>
    </citation>
    <scope>NUCLEOTIDE SEQUENCE [LARGE SCALE GENOMIC DNA]</scope>
    <source>
        <strain evidence="3 4">SCSIO 13007</strain>
    </source>
</reference>
<feature type="transmembrane region" description="Helical" evidence="2">
    <location>
        <begin position="70"/>
        <end position="89"/>
    </location>
</feature>
<protein>
    <submittedName>
        <fullName evidence="3">DUF3093 domain-containing protein</fullName>
    </submittedName>
</protein>
<dbReference type="Pfam" id="PF11292">
    <property type="entry name" value="DUF3093"/>
    <property type="match status" value="1"/>
</dbReference>
<comment type="caution">
    <text evidence="3">The sequence shown here is derived from an EMBL/GenBank/DDBJ whole genome shotgun (WGS) entry which is preliminary data.</text>
</comment>
<feature type="compositionally biased region" description="Polar residues" evidence="1">
    <location>
        <begin position="1"/>
        <end position="12"/>
    </location>
</feature>
<dbReference type="OrthoDB" id="3217020at2"/>
<feature type="transmembrane region" description="Helical" evidence="2">
    <location>
        <begin position="46"/>
        <end position="64"/>
    </location>
</feature>
<dbReference type="RefSeq" id="WP_158034585.1">
    <property type="nucleotide sequence ID" value="NZ_ML708624.1"/>
</dbReference>
<gene>
    <name evidence="3" type="ORF">FCK90_12250</name>
</gene>
<accession>A0A5J5KV53</accession>
<keyword evidence="4" id="KW-1185">Reference proteome</keyword>
<keyword evidence="2" id="KW-1133">Transmembrane helix</keyword>
<dbReference type="Proteomes" id="UP000325957">
    <property type="component" value="Unassembled WGS sequence"/>
</dbReference>
<keyword evidence="2" id="KW-0472">Membrane</keyword>
<sequence length="182" mass="19866">MNEHGTNGSQSLHPGPDDAGDPGSPAFPEAEEYGNRVLYRERLNPAWWMWLLYAGFGLSVLLALSPISLWLGALGLVLAIGITATVAYARAAQIVVTEEELQVGRARIERRFVGEVEPFTEAGEIRRVRGPELDARAFMSFSASVGPICRIEITDPVDPTPYWLTSTRRPQQLADVLTGASS</sequence>
<dbReference type="InterPro" id="IPR021443">
    <property type="entry name" value="DUF3093"/>
</dbReference>
<evidence type="ECO:0000256" key="2">
    <source>
        <dbReference type="SAM" id="Phobius"/>
    </source>
</evidence>
<organism evidence="3 4">
    <name type="scientific">Kocuria coralli</name>
    <dbReference type="NCBI Taxonomy" id="1461025"/>
    <lineage>
        <taxon>Bacteria</taxon>
        <taxon>Bacillati</taxon>
        <taxon>Actinomycetota</taxon>
        <taxon>Actinomycetes</taxon>
        <taxon>Micrococcales</taxon>
        <taxon>Micrococcaceae</taxon>
        <taxon>Kocuria</taxon>
    </lineage>
</organism>
<dbReference type="AlphaFoldDB" id="A0A5J5KV53"/>
<evidence type="ECO:0000313" key="3">
    <source>
        <dbReference type="EMBL" id="KAA9393412.1"/>
    </source>
</evidence>
<dbReference type="EMBL" id="SZWF01000019">
    <property type="protein sequence ID" value="KAA9393412.1"/>
    <property type="molecule type" value="Genomic_DNA"/>
</dbReference>
<name>A0A5J5KV53_9MICC</name>
<feature type="region of interest" description="Disordered" evidence="1">
    <location>
        <begin position="1"/>
        <end position="27"/>
    </location>
</feature>
<evidence type="ECO:0000256" key="1">
    <source>
        <dbReference type="SAM" id="MobiDB-lite"/>
    </source>
</evidence>